<dbReference type="Gene3D" id="2.120.10.30">
    <property type="entry name" value="TolB, C-terminal domain"/>
    <property type="match status" value="1"/>
</dbReference>
<feature type="signal peptide" evidence="5">
    <location>
        <begin position="1"/>
        <end position="24"/>
    </location>
</feature>
<proteinExistence type="inferred from homology"/>
<comment type="subcellular location">
    <subcellularLocation>
        <location evidence="1 5">Periplasm</location>
    </subcellularLocation>
</comment>
<keyword evidence="5" id="KW-0131">Cell cycle</keyword>
<name>A0A6N4RCC8_BLAVI</name>
<evidence type="ECO:0000259" key="6">
    <source>
        <dbReference type="Pfam" id="PF04052"/>
    </source>
</evidence>
<dbReference type="SUPFAM" id="SSF52964">
    <property type="entry name" value="TolB, N-terminal domain"/>
    <property type="match status" value="1"/>
</dbReference>
<keyword evidence="5" id="KW-0132">Cell division</keyword>
<dbReference type="PANTHER" id="PTHR36842:SF1">
    <property type="entry name" value="PROTEIN TOLB"/>
    <property type="match status" value="1"/>
</dbReference>
<dbReference type="NCBIfam" id="TIGR02800">
    <property type="entry name" value="propeller_TolB"/>
    <property type="match status" value="1"/>
</dbReference>
<evidence type="ECO:0000256" key="5">
    <source>
        <dbReference type="HAMAP-Rule" id="MF_00671"/>
    </source>
</evidence>
<feature type="domain" description="TolB N-terminal" evidence="6">
    <location>
        <begin position="27"/>
        <end position="134"/>
    </location>
</feature>
<dbReference type="GO" id="GO:0051301">
    <property type="term" value="P:cell division"/>
    <property type="evidence" value="ECO:0007669"/>
    <property type="project" value="UniProtKB-UniRule"/>
</dbReference>
<keyword evidence="3 5" id="KW-0732">Signal</keyword>
<dbReference type="Pfam" id="PF04052">
    <property type="entry name" value="TolB_N"/>
    <property type="match status" value="1"/>
</dbReference>
<dbReference type="InterPro" id="IPR014167">
    <property type="entry name" value="Tol-Pal_TolB"/>
</dbReference>
<comment type="subunit">
    <text evidence="5">The Tol-Pal system is composed of five core proteins: the inner membrane proteins TolA, TolQ and TolR, the periplasmic protein TolB and the outer membrane protein Pal. They form a network linking the inner and outer membranes and the peptidoglycan layer.</text>
</comment>
<dbReference type="HAMAP" id="MF_00671">
    <property type="entry name" value="TolB"/>
    <property type="match status" value="1"/>
</dbReference>
<dbReference type="SUPFAM" id="SSF69304">
    <property type="entry name" value="Tricorn protease N-terminal domain"/>
    <property type="match status" value="1"/>
</dbReference>
<evidence type="ECO:0000256" key="1">
    <source>
        <dbReference type="ARBA" id="ARBA00004418"/>
    </source>
</evidence>
<dbReference type="InterPro" id="IPR011042">
    <property type="entry name" value="6-blade_b-propeller_TolB-like"/>
</dbReference>
<evidence type="ECO:0000313" key="7">
    <source>
        <dbReference type="EMBL" id="TKW61652.1"/>
    </source>
</evidence>
<dbReference type="GO" id="GO:0017038">
    <property type="term" value="P:protein import"/>
    <property type="evidence" value="ECO:0007669"/>
    <property type="project" value="InterPro"/>
</dbReference>
<reference evidence="7 8" key="1">
    <citation type="journal article" date="2017" name="Nat. Commun.">
        <title>In situ click chemistry generation of cyclooxygenase-2 inhibitors.</title>
        <authorList>
            <person name="Bhardwaj A."/>
            <person name="Kaur J."/>
            <person name="Wuest M."/>
            <person name="Wuest F."/>
        </authorList>
    </citation>
    <scope>NUCLEOTIDE SEQUENCE [LARGE SCALE GENOMIC DNA]</scope>
    <source>
        <strain evidence="7">S2_018_000_R2_106</strain>
    </source>
</reference>
<organism evidence="7 8">
    <name type="scientific">Blastochloris viridis</name>
    <name type="common">Rhodopseudomonas viridis</name>
    <dbReference type="NCBI Taxonomy" id="1079"/>
    <lineage>
        <taxon>Bacteria</taxon>
        <taxon>Pseudomonadati</taxon>
        <taxon>Pseudomonadota</taxon>
        <taxon>Alphaproteobacteria</taxon>
        <taxon>Hyphomicrobiales</taxon>
        <taxon>Blastochloridaceae</taxon>
        <taxon>Blastochloris</taxon>
    </lineage>
</organism>
<dbReference type="Proteomes" id="UP000320948">
    <property type="component" value="Unassembled WGS sequence"/>
</dbReference>
<sequence length="441" mass="48635" precursor="true">MRHAFRAFLAVCILALAAAAPAHAKVRIDLSAPGAAPLPIAVPDFHGDTPEAARFGADLAGVIRGDLGNSTPFKVLNPASYLQTPAQMAATGPLFADWRSINADAVVNAVVKPMEGGKIRVEVRLFDTQTEQQLYGTALTDSAANWRYIAHRIADDIYKTLTGEPGYFFTRIVHIGKSRGVDGKSMKKLCIMDQDGANYQCLTDGVSLVMTPRFNPNLQKVVYMSYASGLPRLYLWDINTGQQTIIGDFEGLNSTPRFNNKGNKLAMTLTAGHEGNAEIYEMDMSSRALKRLTFQRETDTSPSYSPDDSKIVFSSDRGGVSALYIMNSDGSGVKRLTYGEGRYYSPAWSPRGDLIAFVKQYRGKFNVGVIDPDGQEERILTDSFMDDNPTWAPNGRVLVFSRQQNRADKERIYTIDLTGYNLRELPTPTDSTDPAWSPLMR</sequence>
<dbReference type="InterPro" id="IPR011659">
    <property type="entry name" value="WD40"/>
</dbReference>
<dbReference type="Gene3D" id="3.40.50.10070">
    <property type="entry name" value="TolB, N-terminal domain"/>
    <property type="match status" value="1"/>
</dbReference>
<protein>
    <recommendedName>
        <fullName evidence="5">Tol-Pal system protein TolB</fullName>
    </recommendedName>
</protein>
<accession>A0A6N4RCC8</accession>
<evidence type="ECO:0000256" key="4">
    <source>
        <dbReference type="ARBA" id="ARBA00022764"/>
    </source>
</evidence>
<dbReference type="EMBL" id="VAFM01000001">
    <property type="protein sequence ID" value="TKW61652.1"/>
    <property type="molecule type" value="Genomic_DNA"/>
</dbReference>
<dbReference type="AlphaFoldDB" id="A0A6N4RCC8"/>
<keyword evidence="4 5" id="KW-0574">Periplasm</keyword>
<comment type="caution">
    <text evidence="7">The sequence shown here is derived from an EMBL/GenBank/DDBJ whole genome shotgun (WGS) entry which is preliminary data.</text>
</comment>
<evidence type="ECO:0000256" key="2">
    <source>
        <dbReference type="ARBA" id="ARBA00009820"/>
    </source>
</evidence>
<feature type="chain" id="PRO_5027183444" description="Tol-Pal system protein TolB" evidence="5">
    <location>
        <begin position="25"/>
        <end position="441"/>
    </location>
</feature>
<dbReference type="PANTHER" id="PTHR36842">
    <property type="entry name" value="PROTEIN TOLB HOMOLOG"/>
    <property type="match status" value="1"/>
</dbReference>
<gene>
    <name evidence="5 7" type="primary">tolB</name>
    <name evidence="7" type="ORF">DI628_03220</name>
</gene>
<comment type="similarity">
    <text evidence="2 5">Belongs to the TolB family.</text>
</comment>
<dbReference type="GO" id="GO:0042597">
    <property type="term" value="C:periplasmic space"/>
    <property type="evidence" value="ECO:0007669"/>
    <property type="project" value="UniProtKB-SubCell"/>
</dbReference>
<dbReference type="InterPro" id="IPR007195">
    <property type="entry name" value="TolB_N"/>
</dbReference>
<evidence type="ECO:0000313" key="8">
    <source>
        <dbReference type="Proteomes" id="UP000320948"/>
    </source>
</evidence>
<dbReference type="Pfam" id="PF07676">
    <property type="entry name" value="PD40"/>
    <property type="match status" value="3"/>
</dbReference>
<comment type="function">
    <text evidence="5">Part of the Tol-Pal system, which plays a role in outer membrane invagination during cell division and is important for maintaining outer membrane integrity.</text>
</comment>
<evidence type="ECO:0000256" key="3">
    <source>
        <dbReference type="ARBA" id="ARBA00022729"/>
    </source>
</evidence>